<name>A0A2T2ZWU5_9PEZI</name>
<dbReference type="InParanoid" id="A0A2T2ZWU5"/>
<dbReference type="OrthoDB" id="422574at2759"/>
<organism evidence="4 5">
    <name type="scientific">Coniella lustricola</name>
    <dbReference type="NCBI Taxonomy" id="2025994"/>
    <lineage>
        <taxon>Eukaryota</taxon>
        <taxon>Fungi</taxon>
        <taxon>Dikarya</taxon>
        <taxon>Ascomycota</taxon>
        <taxon>Pezizomycotina</taxon>
        <taxon>Sordariomycetes</taxon>
        <taxon>Sordariomycetidae</taxon>
        <taxon>Diaporthales</taxon>
        <taxon>Schizoparmaceae</taxon>
        <taxon>Coniella</taxon>
    </lineage>
</organism>
<dbReference type="Proteomes" id="UP000241462">
    <property type="component" value="Unassembled WGS sequence"/>
</dbReference>
<accession>A0A2T2ZWU5</accession>
<dbReference type="PANTHER" id="PTHR44051">
    <property type="entry name" value="GLUTATHIONE S-TRANSFERASE-RELATED"/>
    <property type="match status" value="1"/>
</dbReference>
<dbReference type="InterPro" id="IPR004045">
    <property type="entry name" value="Glutathione_S-Trfase_N"/>
</dbReference>
<reference evidence="4 5" key="1">
    <citation type="journal article" date="2018" name="Mycol. Prog.">
        <title>Coniella lustricola, a new species from submerged detritus.</title>
        <authorList>
            <person name="Raudabaugh D.B."/>
            <person name="Iturriaga T."/>
            <person name="Carver A."/>
            <person name="Mondo S."/>
            <person name="Pangilinan J."/>
            <person name="Lipzen A."/>
            <person name="He G."/>
            <person name="Amirebrahimi M."/>
            <person name="Grigoriev I.V."/>
            <person name="Miller A.N."/>
        </authorList>
    </citation>
    <scope>NUCLEOTIDE SEQUENCE [LARGE SCALE GENOMIC DNA]</scope>
    <source>
        <strain evidence="4 5">B22-T-1</strain>
    </source>
</reference>
<dbReference type="FunCoup" id="A0A2T2ZWU5">
    <property type="interactions" value="662"/>
</dbReference>
<evidence type="ECO:0000259" key="3">
    <source>
        <dbReference type="PROSITE" id="PS50405"/>
    </source>
</evidence>
<feature type="domain" description="GST C-terminal" evidence="3">
    <location>
        <begin position="123"/>
        <end position="253"/>
    </location>
</feature>
<protein>
    <submittedName>
        <fullName evidence="4">Glutathione S-transferase</fullName>
    </submittedName>
</protein>
<dbReference type="Gene3D" id="3.40.30.10">
    <property type="entry name" value="Glutaredoxin"/>
    <property type="match status" value="1"/>
</dbReference>
<comment type="similarity">
    <text evidence="1">Belongs to the GST superfamily.</text>
</comment>
<dbReference type="InterPro" id="IPR010987">
    <property type="entry name" value="Glutathione-S-Trfase_C-like"/>
</dbReference>
<dbReference type="InterPro" id="IPR036249">
    <property type="entry name" value="Thioredoxin-like_sf"/>
</dbReference>
<dbReference type="STRING" id="2025994.A0A2T2ZWU5"/>
<keyword evidence="4" id="KW-0808">Transferase</keyword>
<dbReference type="PROSITE" id="PS50405">
    <property type="entry name" value="GST_CTER"/>
    <property type="match status" value="1"/>
</dbReference>
<dbReference type="SFLD" id="SFLDG01151">
    <property type="entry name" value="Main.2:_Nu-like"/>
    <property type="match status" value="1"/>
</dbReference>
<evidence type="ECO:0000313" key="5">
    <source>
        <dbReference type="Proteomes" id="UP000241462"/>
    </source>
</evidence>
<keyword evidence="5" id="KW-1185">Reference proteome</keyword>
<dbReference type="Pfam" id="PF13409">
    <property type="entry name" value="GST_N_2"/>
    <property type="match status" value="1"/>
</dbReference>
<proteinExistence type="inferred from homology"/>
<dbReference type="Pfam" id="PF00043">
    <property type="entry name" value="GST_C"/>
    <property type="match status" value="1"/>
</dbReference>
<sequence length="288" mass="31670">MASQHEPTGLIATSGLELLTAGTPNGWKITALLEELKAHYGTSSTTSTGSTGSTGFPQVTYQPIDIMQNTQKQPWFTALNPNGRIPVLVDHARGGFAVFEGSAILAYLARHYDPDHVFSFPADTDDFSVAEQWIAWQHGGLGPMQGQANHFFRFAKEKIPYPIQRYVGESERLYGILDARLRDRDYVAGPGRGKYSIADIAMLGWANIALLSGVNLDALFPNVVAWLDRCLARPATKAGFAIPAVSSFSNDALRAKIRDDPEEKRKADESTKLLEDAKAQYNYKYTSP</sequence>
<dbReference type="PROSITE" id="PS50404">
    <property type="entry name" value="GST_NTER"/>
    <property type="match status" value="1"/>
</dbReference>
<feature type="domain" description="GST N-terminal" evidence="2">
    <location>
        <begin position="13"/>
        <end position="116"/>
    </location>
</feature>
<evidence type="ECO:0000313" key="4">
    <source>
        <dbReference type="EMBL" id="PSR78642.1"/>
    </source>
</evidence>
<dbReference type="SUPFAM" id="SSF47616">
    <property type="entry name" value="GST C-terminal domain-like"/>
    <property type="match status" value="1"/>
</dbReference>
<dbReference type="AlphaFoldDB" id="A0A2T2ZWU5"/>
<dbReference type="SFLD" id="SFLDS00019">
    <property type="entry name" value="Glutathione_Transferase_(cytos"/>
    <property type="match status" value="1"/>
</dbReference>
<dbReference type="SFLD" id="SFLDG00358">
    <property type="entry name" value="Main_(cytGST)"/>
    <property type="match status" value="1"/>
</dbReference>
<dbReference type="GO" id="GO:0016740">
    <property type="term" value="F:transferase activity"/>
    <property type="evidence" value="ECO:0007669"/>
    <property type="project" value="UniProtKB-KW"/>
</dbReference>
<dbReference type="PANTHER" id="PTHR44051:SF6">
    <property type="entry name" value="GLUTATHIONE S-TRANSFERASE II"/>
    <property type="match status" value="1"/>
</dbReference>
<dbReference type="Gene3D" id="1.20.1050.10">
    <property type="match status" value="1"/>
</dbReference>
<evidence type="ECO:0000259" key="2">
    <source>
        <dbReference type="PROSITE" id="PS50404"/>
    </source>
</evidence>
<evidence type="ECO:0000256" key="1">
    <source>
        <dbReference type="ARBA" id="ARBA00007409"/>
    </source>
</evidence>
<dbReference type="InterPro" id="IPR036282">
    <property type="entry name" value="Glutathione-S-Trfase_C_sf"/>
</dbReference>
<dbReference type="SUPFAM" id="SSF52833">
    <property type="entry name" value="Thioredoxin-like"/>
    <property type="match status" value="1"/>
</dbReference>
<gene>
    <name evidence="4" type="ORF">BD289DRAFT_469478</name>
</gene>
<dbReference type="InterPro" id="IPR040079">
    <property type="entry name" value="Glutathione_S-Trfase"/>
</dbReference>
<dbReference type="EMBL" id="KZ678599">
    <property type="protein sequence ID" value="PSR78642.1"/>
    <property type="molecule type" value="Genomic_DNA"/>
</dbReference>
<dbReference type="InterPro" id="IPR004046">
    <property type="entry name" value="GST_C"/>
</dbReference>
<dbReference type="CDD" id="cd03048">
    <property type="entry name" value="GST_N_Ure2p_like"/>
    <property type="match status" value="1"/>
</dbReference>